<reference evidence="6 7" key="1">
    <citation type="submission" date="2011-11" db="EMBL/GenBank/DDBJ databases">
        <title>Complete sequence of Spirochaeta sp. grapes.</title>
        <authorList>
            <consortium name="US DOE Joint Genome Institute"/>
            <person name="Lucas S."/>
            <person name="Han J."/>
            <person name="Lapidus A."/>
            <person name="Cheng J.-F."/>
            <person name="Goodwin L."/>
            <person name="Pitluck S."/>
            <person name="Peters L."/>
            <person name="Ovchinnikova G."/>
            <person name="Munk A.C."/>
            <person name="Detter J.C."/>
            <person name="Han C."/>
            <person name="Tapia R."/>
            <person name="Land M."/>
            <person name="Hauser L."/>
            <person name="Kyrpides N."/>
            <person name="Ivanova N."/>
            <person name="Pagani I."/>
            <person name="Ritalahtilisa K."/>
            <person name="Loeffler F."/>
            <person name="Woyke T."/>
        </authorList>
    </citation>
    <scope>NUCLEOTIDE SEQUENCE [LARGE SCALE GENOMIC DNA]</scope>
    <source>
        <strain evidence="7">ATCC BAA-1885 / DSM 22778 / Grapes</strain>
    </source>
</reference>
<evidence type="ECO:0000313" key="7">
    <source>
        <dbReference type="Proteomes" id="UP000005632"/>
    </source>
</evidence>
<evidence type="ECO:0000256" key="1">
    <source>
        <dbReference type="ARBA" id="ARBA00023015"/>
    </source>
</evidence>
<keyword evidence="2 4" id="KW-0238">DNA-binding</keyword>
<dbReference type="RefSeq" id="WP_014270859.1">
    <property type="nucleotide sequence ID" value="NC_016633.1"/>
</dbReference>
<feature type="DNA-binding region" description="H-T-H motif" evidence="4">
    <location>
        <begin position="25"/>
        <end position="44"/>
    </location>
</feature>
<accession>G8QS20</accession>
<organism evidence="6 7">
    <name type="scientific">Sphaerochaeta pleomorpha (strain ATCC BAA-1885 / DSM 22778 / Grapes)</name>
    <dbReference type="NCBI Taxonomy" id="158190"/>
    <lineage>
        <taxon>Bacteria</taxon>
        <taxon>Pseudomonadati</taxon>
        <taxon>Spirochaetota</taxon>
        <taxon>Spirochaetia</taxon>
        <taxon>Spirochaetales</taxon>
        <taxon>Sphaerochaetaceae</taxon>
        <taxon>Sphaerochaeta</taxon>
    </lineage>
</organism>
<dbReference type="PANTHER" id="PTHR30055">
    <property type="entry name" value="HTH-TYPE TRANSCRIPTIONAL REGULATOR RUTR"/>
    <property type="match status" value="1"/>
</dbReference>
<keyword evidence="7" id="KW-1185">Reference proteome</keyword>
<keyword evidence="1" id="KW-0805">Transcription regulation</keyword>
<dbReference type="Pfam" id="PF00440">
    <property type="entry name" value="TetR_N"/>
    <property type="match status" value="1"/>
</dbReference>
<gene>
    <name evidence="6" type="ordered locus">SpiGrapes_2242</name>
</gene>
<dbReference type="KEGG" id="sgp:SpiGrapes_2242"/>
<dbReference type="PANTHER" id="PTHR30055:SF234">
    <property type="entry name" value="HTH-TYPE TRANSCRIPTIONAL REGULATOR BETI"/>
    <property type="match status" value="1"/>
</dbReference>
<dbReference type="GO" id="GO:0003700">
    <property type="term" value="F:DNA-binding transcription factor activity"/>
    <property type="evidence" value="ECO:0007669"/>
    <property type="project" value="TreeGrafter"/>
</dbReference>
<dbReference type="PRINTS" id="PR00455">
    <property type="entry name" value="HTHTETR"/>
</dbReference>
<dbReference type="HOGENOM" id="CLU_069356_12_2_12"/>
<dbReference type="InterPro" id="IPR001647">
    <property type="entry name" value="HTH_TetR"/>
</dbReference>
<dbReference type="STRING" id="158190.SpiGrapes_2242"/>
<evidence type="ECO:0000256" key="2">
    <source>
        <dbReference type="ARBA" id="ARBA00023125"/>
    </source>
</evidence>
<dbReference type="InterPro" id="IPR009057">
    <property type="entry name" value="Homeodomain-like_sf"/>
</dbReference>
<proteinExistence type="predicted"/>
<evidence type="ECO:0000256" key="3">
    <source>
        <dbReference type="ARBA" id="ARBA00023163"/>
    </source>
</evidence>
<dbReference type="AlphaFoldDB" id="G8QS20"/>
<dbReference type="GO" id="GO:0000976">
    <property type="term" value="F:transcription cis-regulatory region binding"/>
    <property type="evidence" value="ECO:0007669"/>
    <property type="project" value="TreeGrafter"/>
</dbReference>
<sequence>METNRTALLEAALSSFSQKGYNAVGVQQIADQVGVGKPTLYHYFKNKAGLLSALFDTYLIADLPQLVRATERKDDIPLTLNTMAISFCELAMKNPKFYCLMIHLFYSGRGDEAYLVAKPYLDRLEALIFGIFESAAWQLGNMHGRQRQFARSYLGMLFEFVFSNLQEGKTLEQKDSNLLVHQFMHGIYS</sequence>
<protein>
    <submittedName>
        <fullName evidence="6">Transcriptional regulator</fullName>
    </submittedName>
</protein>
<evidence type="ECO:0000313" key="6">
    <source>
        <dbReference type="EMBL" id="AEV30018.1"/>
    </source>
</evidence>
<dbReference type="Proteomes" id="UP000005632">
    <property type="component" value="Chromosome"/>
</dbReference>
<dbReference type="SUPFAM" id="SSF46689">
    <property type="entry name" value="Homeodomain-like"/>
    <property type="match status" value="1"/>
</dbReference>
<dbReference type="EMBL" id="CP003155">
    <property type="protein sequence ID" value="AEV30018.1"/>
    <property type="molecule type" value="Genomic_DNA"/>
</dbReference>
<dbReference type="OrthoDB" id="9812993at2"/>
<dbReference type="InterPro" id="IPR050109">
    <property type="entry name" value="HTH-type_TetR-like_transc_reg"/>
</dbReference>
<dbReference type="Gene3D" id="1.10.357.10">
    <property type="entry name" value="Tetracycline Repressor, domain 2"/>
    <property type="match status" value="1"/>
</dbReference>
<feature type="domain" description="HTH tetR-type" evidence="5">
    <location>
        <begin position="2"/>
        <end position="62"/>
    </location>
</feature>
<dbReference type="PROSITE" id="PS50977">
    <property type="entry name" value="HTH_TETR_2"/>
    <property type="match status" value="1"/>
</dbReference>
<evidence type="ECO:0000259" key="5">
    <source>
        <dbReference type="PROSITE" id="PS50977"/>
    </source>
</evidence>
<keyword evidence="3" id="KW-0804">Transcription</keyword>
<dbReference type="eggNOG" id="COG1309">
    <property type="taxonomic scope" value="Bacteria"/>
</dbReference>
<evidence type="ECO:0000256" key="4">
    <source>
        <dbReference type="PROSITE-ProRule" id="PRU00335"/>
    </source>
</evidence>
<name>G8QS20_SPHPG</name>